<dbReference type="Proteomes" id="UP000233120">
    <property type="component" value="Unassembled WGS sequence"/>
</dbReference>
<dbReference type="GeneTree" id="ENSGT00910000147231"/>
<dbReference type="Bgee" id="ENSMNEG00000028014">
    <property type="expression patterns" value="Expressed in temporal lobe and 7 other cell types or tissues"/>
</dbReference>
<keyword evidence="2" id="KW-1185">Reference proteome</keyword>
<evidence type="ECO:0000313" key="1">
    <source>
        <dbReference type="Ensembl" id="ENSMNEP00000006881.1"/>
    </source>
</evidence>
<protein>
    <submittedName>
        <fullName evidence="1">Uncharacterized protein</fullName>
    </submittedName>
</protein>
<evidence type="ECO:0000313" key="2">
    <source>
        <dbReference type="Proteomes" id="UP000233120"/>
    </source>
</evidence>
<reference evidence="1" key="2">
    <citation type="submission" date="2025-09" db="UniProtKB">
        <authorList>
            <consortium name="Ensembl"/>
        </authorList>
    </citation>
    <scope>IDENTIFICATION</scope>
</reference>
<dbReference type="AlphaFoldDB" id="A0A2K6B639"/>
<sequence>MSGYRITENGGPVRTGRVREGSIEEVKHNSGKNKVVRRLCQENKWESPQLFFL</sequence>
<proteinExistence type="predicted"/>
<name>A0A2K6B639_MACNE</name>
<reference evidence="1" key="1">
    <citation type="submission" date="2025-08" db="UniProtKB">
        <authorList>
            <consortium name="Ensembl"/>
        </authorList>
    </citation>
    <scope>IDENTIFICATION</scope>
</reference>
<accession>A0A2K6B639</accession>
<organism evidence="1 2">
    <name type="scientific">Macaca nemestrina</name>
    <name type="common">Pig-tailed macaque</name>
    <dbReference type="NCBI Taxonomy" id="9545"/>
    <lineage>
        <taxon>Eukaryota</taxon>
        <taxon>Metazoa</taxon>
        <taxon>Chordata</taxon>
        <taxon>Craniata</taxon>
        <taxon>Vertebrata</taxon>
        <taxon>Euteleostomi</taxon>
        <taxon>Mammalia</taxon>
        <taxon>Eutheria</taxon>
        <taxon>Euarchontoglires</taxon>
        <taxon>Primates</taxon>
        <taxon>Haplorrhini</taxon>
        <taxon>Catarrhini</taxon>
        <taxon>Cercopithecidae</taxon>
        <taxon>Cercopithecinae</taxon>
        <taxon>Macaca</taxon>
    </lineage>
</organism>
<dbReference type="Ensembl" id="ENSMNET00000031012.1">
    <property type="protein sequence ID" value="ENSMNEP00000006881.1"/>
    <property type="gene ID" value="ENSMNEG00000028014.1"/>
</dbReference>